<accession>A0AAE4SYP6</accession>
<gene>
    <name evidence="1" type="ORF">RBI02_05290</name>
</gene>
<evidence type="ECO:0000313" key="1">
    <source>
        <dbReference type="EMBL" id="MDV3103959.1"/>
    </source>
</evidence>
<dbReference type="RefSeq" id="WP_315341548.1">
    <property type="nucleotide sequence ID" value="NZ_JAVDZE010000002.1"/>
</dbReference>
<name>A0AAE4SYP6_9EURY</name>
<dbReference type="Proteomes" id="UP001245683">
    <property type="component" value="Unassembled WGS sequence"/>
</dbReference>
<keyword evidence="2" id="KW-1185">Reference proteome</keyword>
<comment type="caution">
    <text evidence="1">The sequence shown here is derived from an EMBL/GenBank/DDBJ whole genome shotgun (WGS) entry which is preliminary data.</text>
</comment>
<protein>
    <submittedName>
        <fullName evidence="1">Uncharacterized protein</fullName>
    </submittedName>
</protein>
<sequence>MKRKNTTVEIAAPKEAVEAVLNDAPSFITNWPYVVRVSMKDGLKAEIMLPRFIFKFRDVYRFEHHADYNSHIYDGTGETGQISLVVTLKEWRKNTGAVLELSYQGKGEFWLGKTLQDFVEKIGSILKEMAENRPVQEQIRVPANTKESIATNVDFSDPMSVASFLSKSRMVHSGLHVISEKGLFDLISELRATIQDRILYISGITNDGTSSFKVLLDGSRILAIEHRTSEGVEVVKVENDEGSRRALEIASRIRGTYMVNVWVPIGGV</sequence>
<dbReference type="EMBL" id="JAVDZE010000002">
    <property type="protein sequence ID" value="MDV3103959.1"/>
    <property type="molecule type" value="Genomic_DNA"/>
</dbReference>
<evidence type="ECO:0000313" key="2">
    <source>
        <dbReference type="Proteomes" id="UP001245683"/>
    </source>
</evidence>
<dbReference type="SUPFAM" id="SSF55961">
    <property type="entry name" value="Bet v1-like"/>
    <property type="match status" value="1"/>
</dbReference>
<reference evidence="1 2" key="1">
    <citation type="submission" date="2023-08" db="EMBL/GenBank/DDBJ databases">
        <title>Draft genome sequence of Thermococcus waiotapuensis WT1T, a thermophilic sulphur-dependent archaeon from order Thermococcales.</title>
        <authorList>
            <person name="Manners S.H."/>
            <person name="Carere C.R."/>
            <person name="Dhami M.K."/>
            <person name="Dobson R.C.J."/>
            <person name="Stott M.B."/>
        </authorList>
    </citation>
    <scope>NUCLEOTIDE SEQUENCE [LARGE SCALE GENOMIC DNA]</scope>
    <source>
        <strain evidence="1 2">WT1</strain>
    </source>
</reference>
<organism evidence="1 2">
    <name type="scientific">Thermococcus waiotapuensis</name>
    <dbReference type="NCBI Taxonomy" id="90909"/>
    <lineage>
        <taxon>Archaea</taxon>
        <taxon>Methanobacteriati</taxon>
        <taxon>Methanobacteriota</taxon>
        <taxon>Thermococci</taxon>
        <taxon>Thermococcales</taxon>
        <taxon>Thermococcaceae</taxon>
        <taxon>Thermococcus</taxon>
    </lineage>
</organism>
<dbReference type="AlphaFoldDB" id="A0AAE4SYP6"/>
<proteinExistence type="predicted"/>